<feature type="region of interest" description="Disordered" evidence="1">
    <location>
        <begin position="146"/>
        <end position="199"/>
    </location>
</feature>
<feature type="compositionally biased region" description="Basic and acidic residues" evidence="1">
    <location>
        <begin position="177"/>
        <end position="199"/>
    </location>
</feature>
<dbReference type="Proteomes" id="UP000193944">
    <property type="component" value="Unassembled WGS sequence"/>
</dbReference>
<feature type="signal peptide" evidence="3">
    <location>
        <begin position="1"/>
        <end position="22"/>
    </location>
</feature>
<feature type="transmembrane region" description="Helical" evidence="2">
    <location>
        <begin position="209"/>
        <end position="230"/>
    </location>
</feature>
<feature type="region of interest" description="Disordered" evidence="1">
    <location>
        <begin position="327"/>
        <end position="347"/>
    </location>
</feature>
<sequence>MSYIYKAFIVFCISIFIQIAYSESNCGMPLCLSSNVIKPGVPLELSWHKSDNQNGLQISLLYGDNSDKTDCHLLQGQQVLRAWKLSNGEEEYSITFDEVDFEIENKTFVFLVEYLASNFCMMAPSGPKGLGTSYVVFDKSMPVKLNNSNDGINNDTNDNTDNNPENNGENGENGGNGKDDEKNKDKNSKDKNENDTDDKPGFLSTFTSILFIILGLILLLIAAGLILLFGKKFKGKDKNSNADSLKQNSTTRMLSPSLTDDAFAEDSVYSAVDINTAIPPPQMPQNPNDPYIHNISVESFNSSTSQSGLISRHEAKMIAERFRCELQNPLNNEADDASSIREKEESV</sequence>
<dbReference type="OrthoDB" id="2146070at2759"/>
<evidence type="ECO:0000313" key="5">
    <source>
        <dbReference type="Proteomes" id="UP000193944"/>
    </source>
</evidence>
<evidence type="ECO:0000256" key="3">
    <source>
        <dbReference type="SAM" id="SignalP"/>
    </source>
</evidence>
<reference evidence="4 5" key="2">
    <citation type="submission" date="2016-08" db="EMBL/GenBank/DDBJ databases">
        <title>Pervasive Adenine N6-methylation of Active Genes in Fungi.</title>
        <authorList>
            <consortium name="DOE Joint Genome Institute"/>
            <person name="Mondo S.J."/>
            <person name="Dannebaum R.O."/>
            <person name="Kuo R.C."/>
            <person name="Labutti K."/>
            <person name="Haridas S."/>
            <person name="Kuo A."/>
            <person name="Salamov A."/>
            <person name="Ahrendt S.R."/>
            <person name="Lipzen A."/>
            <person name="Sullivan W."/>
            <person name="Andreopoulos W.B."/>
            <person name="Clum A."/>
            <person name="Lindquist E."/>
            <person name="Daum C."/>
            <person name="Ramamoorthy G.K."/>
            <person name="Gryganskyi A."/>
            <person name="Culley D."/>
            <person name="Magnuson J.K."/>
            <person name="James T.Y."/>
            <person name="O'Malley M.A."/>
            <person name="Stajich J.E."/>
            <person name="Spatafora J.W."/>
            <person name="Visel A."/>
            <person name="Grigoriev I.V."/>
        </authorList>
    </citation>
    <scope>NUCLEOTIDE SEQUENCE [LARGE SCALE GENOMIC DNA]</scope>
    <source>
        <strain evidence="4 5">S4</strain>
    </source>
</reference>
<protein>
    <submittedName>
        <fullName evidence="4">Uncharacterized protein</fullName>
    </submittedName>
</protein>
<reference evidence="4 5" key="1">
    <citation type="submission" date="2016-08" db="EMBL/GenBank/DDBJ databases">
        <title>A Parts List for Fungal Cellulosomes Revealed by Comparative Genomics.</title>
        <authorList>
            <consortium name="DOE Joint Genome Institute"/>
            <person name="Haitjema C.H."/>
            <person name="Gilmore S.P."/>
            <person name="Henske J.K."/>
            <person name="Solomon K.V."/>
            <person name="De Groot R."/>
            <person name="Kuo A."/>
            <person name="Mondo S.J."/>
            <person name="Salamov A.A."/>
            <person name="Labutti K."/>
            <person name="Zhao Z."/>
            <person name="Chiniquy J."/>
            <person name="Barry K."/>
            <person name="Brewer H.M."/>
            <person name="Purvine S.O."/>
            <person name="Wright A.T."/>
            <person name="Boxma B."/>
            <person name="Van Alen T."/>
            <person name="Hackstein J.H."/>
            <person name="Baker S.E."/>
            <person name="Grigoriev I.V."/>
            <person name="O'Malley M.A."/>
        </authorList>
    </citation>
    <scope>NUCLEOTIDE SEQUENCE [LARGE SCALE GENOMIC DNA]</scope>
    <source>
        <strain evidence="4 5">S4</strain>
    </source>
</reference>
<keyword evidence="2" id="KW-0472">Membrane</keyword>
<dbReference type="AlphaFoldDB" id="A0A1Y1VUH0"/>
<keyword evidence="3" id="KW-0732">Signal</keyword>
<dbReference type="EMBL" id="MCFG01000488">
    <property type="protein sequence ID" value="ORX64937.1"/>
    <property type="molecule type" value="Genomic_DNA"/>
</dbReference>
<feature type="compositionally biased region" description="Basic and acidic residues" evidence="1">
    <location>
        <begin position="338"/>
        <end position="347"/>
    </location>
</feature>
<keyword evidence="5" id="KW-1185">Reference proteome</keyword>
<evidence type="ECO:0000256" key="1">
    <source>
        <dbReference type="SAM" id="MobiDB-lite"/>
    </source>
</evidence>
<name>A0A1Y1VUH0_9FUNG</name>
<keyword evidence="2" id="KW-1133">Transmembrane helix</keyword>
<keyword evidence="2" id="KW-0812">Transmembrane</keyword>
<evidence type="ECO:0000256" key="2">
    <source>
        <dbReference type="SAM" id="Phobius"/>
    </source>
</evidence>
<evidence type="ECO:0000313" key="4">
    <source>
        <dbReference type="EMBL" id="ORX64937.1"/>
    </source>
</evidence>
<comment type="caution">
    <text evidence="4">The sequence shown here is derived from an EMBL/GenBank/DDBJ whole genome shotgun (WGS) entry which is preliminary data.</text>
</comment>
<accession>A0A1Y1VUH0</accession>
<gene>
    <name evidence="4" type="ORF">BCR32DRAFT_286752</name>
</gene>
<feature type="compositionally biased region" description="Low complexity" evidence="1">
    <location>
        <begin position="146"/>
        <end position="170"/>
    </location>
</feature>
<feature type="chain" id="PRO_5012688710" evidence="3">
    <location>
        <begin position="23"/>
        <end position="347"/>
    </location>
</feature>
<organism evidence="4 5">
    <name type="scientific">Anaeromyces robustus</name>
    <dbReference type="NCBI Taxonomy" id="1754192"/>
    <lineage>
        <taxon>Eukaryota</taxon>
        <taxon>Fungi</taxon>
        <taxon>Fungi incertae sedis</taxon>
        <taxon>Chytridiomycota</taxon>
        <taxon>Chytridiomycota incertae sedis</taxon>
        <taxon>Neocallimastigomycetes</taxon>
        <taxon>Neocallimastigales</taxon>
        <taxon>Neocallimastigaceae</taxon>
        <taxon>Anaeromyces</taxon>
    </lineage>
</organism>
<proteinExistence type="predicted"/>